<dbReference type="Proteomes" id="UP001218218">
    <property type="component" value="Unassembled WGS sequence"/>
</dbReference>
<name>A0AAD6ZCS3_9AGAR</name>
<dbReference type="EMBL" id="JARIHO010000063">
    <property type="protein sequence ID" value="KAJ7315259.1"/>
    <property type="molecule type" value="Genomic_DNA"/>
</dbReference>
<proteinExistence type="predicted"/>
<feature type="region of interest" description="Disordered" evidence="1">
    <location>
        <begin position="67"/>
        <end position="143"/>
    </location>
</feature>
<keyword evidence="3" id="KW-1185">Reference proteome</keyword>
<protein>
    <submittedName>
        <fullName evidence="2">Uncharacterized protein</fullName>
    </submittedName>
</protein>
<organism evidence="2 3">
    <name type="scientific">Mycena albidolilacea</name>
    <dbReference type="NCBI Taxonomy" id="1033008"/>
    <lineage>
        <taxon>Eukaryota</taxon>
        <taxon>Fungi</taxon>
        <taxon>Dikarya</taxon>
        <taxon>Basidiomycota</taxon>
        <taxon>Agaricomycotina</taxon>
        <taxon>Agaricomycetes</taxon>
        <taxon>Agaricomycetidae</taxon>
        <taxon>Agaricales</taxon>
        <taxon>Marasmiineae</taxon>
        <taxon>Mycenaceae</taxon>
        <taxon>Mycena</taxon>
    </lineage>
</organism>
<evidence type="ECO:0000313" key="2">
    <source>
        <dbReference type="EMBL" id="KAJ7315259.1"/>
    </source>
</evidence>
<accession>A0AAD6ZCS3</accession>
<sequence length="199" mass="20248">MQGATPVFSPIRTTPSGVQFSPNELDPLTLNGVTFGMICTNISLDRLLQEALVATDRRAADLDAGGEVGKNRLGEVTAPGNGDAGLGAESGAGSSSIRETDARCAHRHGSANGDSPVPSPPRSSASPASTPPHQRLQDSATTALEYSGSSAAAGAGIHTFTAGAAYVWNGLQGRRVGRPPRLSHADVGDQFRLGCSAGT</sequence>
<evidence type="ECO:0000313" key="3">
    <source>
        <dbReference type="Proteomes" id="UP001218218"/>
    </source>
</evidence>
<feature type="compositionally biased region" description="Low complexity" evidence="1">
    <location>
        <begin position="122"/>
        <end position="132"/>
    </location>
</feature>
<dbReference type="AlphaFoldDB" id="A0AAD6ZCS3"/>
<comment type="caution">
    <text evidence="2">The sequence shown here is derived from an EMBL/GenBank/DDBJ whole genome shotgun (WGS) entry which is preliminary data.</text>
</comment>
<evidence type="ECO:0000256" key="1">
    <source>
        <dbReference type="SAM" id="MobiDB-lite"/>
    </source>
</evidence>
<reference evidence="2" key="1">
    <citation type="submission" date="2023-03" db="EMBL/GenBank/DDBJ databases">
        <title>Massive genome expansion in bonnet fungi (Mycena s.s.) driven by repeated elements and novel gene families across ecological guilds.</title>
        <authorList>
            <consortium name="Lawrence Berkeley National Laboratory"/>
            <person name="Harder C.B."/>
            <person name="Miyauchi S."/>
            <person name="Viragh M."/>
            <person name="Kuo A."/>
            <person name="Thoen E."/>
            <person name="Andreopoulos B."/>
            <person name="Lu D."/>
            <person name="Skrede I."/>
            <person name="Drula E."/>
            <person name="Henrissat B."/>
            <person name="Morin E."/>
            <person name="Kohler A."/>
            <person name="Barry K."/>
            <person name="LaButti K."/>
            <person name="Morin E."/>
            <person name="Salamov A."/>
            <person name="Lipzen A."/>
            <person name="Mereny Z."/>
            <person name="Hegedus B."/>
            <person name="Baldrian P."/>
            <person name="Stursova M."/>
            <person name="Weitz H."/>
            <person name="Taylor A."/>
            <person name="Grigoriev I.V."/>
            <person name="Nagy L.G."/>
            <person name="Martin F."/>
            <person name="Kauserud H."/>
        </authorList>
    </citation>
    <scope>NUCLEOTIDE SEQUENCE</scope>
    <source>
        <strain evidence="2">CBHHK002</strain>
    </source>
</reference>
<gene>
    <name evidence="2" type="ORF">DFH08DRAFT_820859</name>
</gene>